<name>A0A0F8YD20_9ZZZZ</name>
<protein>
    <submittedName>
        <fullName evidence="2">Uncharacterized protein</fullName>
    </submittedName>
</protein>
<feature type="compositionally biased region" description="Pro residues" evidence="1">
    <location>
        <begin position="68"/>
        <end position="83"/>
    </location>
</feature>
<comment type="caution">
    <text evidence="2">The sequence shown here is derived from an EMBL/GenBank/DDBJ whole genome shotgun (WGS) entry which is preliminary data.</text>
</comment>
<dbReference type="AlphaFoldDB" id="A0A0F8YD20"/>
<organism evidence="2">
    <name type="scientific">marine sediment metagenome</name>
    <dbReference type="NCBI Taxonomy" id="412755"/>
    <lineage>
        <taxon>unclassified sequences</taxon>
        <taxon>metagenomes</taxon>
        <taxon>ecological metagenomes</taxon>
    </lineage>
</organism>
<evidence type="ECO:0000313" key="2">
    <source>
        <dbReference type="EMBL" id="KKK71600.1"/>
    </source>
</evidence>
<accession>A0A0F8YD20</accession>
<feature type="region of interest" description="Disordered" evidence="1">
    <location>
        <begin position="56"/>
        <end position="85"/>
    </location>
</feature>
<gene>
    <name evidence="2" type="ORF">LCGC14_2912320</name>
</gene>
<proteinExistence type="predicted"/>
<evidence type="ECO:0000256" key="1">
    <source>
        <dbReference type="SAM" id="MobiDB-lite"/>
    </source>
</evidence>
<feature type="non-terminal residue" evidence="2">
    <location>
        <position position="97"/>
    </location>
</feature>
<dbReference type="EMBL" id="LAZR01057660">
    <property type="protein sequence ID" value="KKK71600.1"/>
    <property type="molecule type" value="Genomic_DNA"/>
</dbReference>
<sequence length="97" mass="10486">MTNGIAPLKEVSVEERIKEIESFLNEEEAAIIKAPFKGEYESRSGFFKGKVAGDIDLPAEESAEPATEPSPTPTPAPIIPPAPETYTDESLKLLSII</sequence>
<reference evidence="2" key="1">
    <citation type="journal article" date="2015" name="Nature">
        <title>Complex archaea that bridge the gap between prokaryotes and eukaryotes.</title>
        <authorList>
            <person name="Spang A."/>
            <person name="Saw J.H."/>
            <person name="Jorgensen S.L."/>
            <person name="Zaremba-Niedzwiedzka K."/>
            <person name="Martijn J."/>
            <person name="Lind A.E."/>
            <person name="van Eijk R."/>
            <person name="Schleper C."/>
            <person name="Guy L."/>
            <person name="Ettema T.J."/>
        </authorList>
    </citation>
    <scope>NUCLEOTIDE SEQUENCE</scope>
</reference>